<name>A0ABY7A992_9FIRM</name>
<dbReference type="EMBL" id="CP113524">
    <property type="protein sequence ID" value="WAJ23242.1"/>
    <property type="molecule type" value="Genomic_DNA"/>
</dbReference>
<dbReference type="Proteomes" id="UP001163115">
    <property type="component" value="Chromosome"/>
</dbReference>
<dbReference type="RefSeq" id="WP_155857683.1">
    <property type="nucleotide sequence ID" value="NZ_CP113524.1"/>
</dbReference>
<evidence type="ECO:0000313" key="2">
    <source>
        <dbReference type="Proteomes" id="UP001163115"/>
    </source>
</evidence>
<evidence type="ECO:0000313" key="1">
    <source>
        <dbReference type="EMBL" id="WAJ23242.1"/>
    </source>
</evidence>
<reference evidence="1" key="1">
    <citation type="submission" date="2022-11" db="EMBL/GenBank/DDBJ databases">
        <title>Lacrimispora xylanolytica sy1, complete genome.</title>
        <authorList>
            <person name="Choi S."/>
        </authorList>
    </citation>
    <scope>NUCLEOTIDE SEQUENCE</scope>
    <source>
        <strain evidence="1">Sy1</strain>
    </source>
</reference>
<sequence length="47" mass="5499">MNSENTSSHKYRRTEVKVERIYVGNKTPQELVIELIKKRRETGGLIP</sequence>
<keyword evidence="2" id="KW-1185">Reference proteome</keyword>
<accession>A0ABY7A992</accession>
<gene>
    <name evidence="1" type="ORF">OW255_16985</name>
</gene>
<proteinExistence type="predicted"/>
<protein>
    <submittedName>
        <fullName evidence="1">Uncharacterized protein</fullName>
    </submittedName>
</protein>
<organism evidence="1 2">
    <name type="scientific">Lacrimispora xylanolytica</name>
    <dbReference type="NCBI Taxonomy" id="29375"/>
    <lineage>
        <taxon>Bacteria</taxon>
        <taxon>Bacillati</taxon>
        <taxon>Bacillota</taxon>
        <taxon>Clostridia</taxon>
        <taxon>Lachnospirales</taxon>
        <taxon>Lachnospiraceae</taxon>
        <taxon>Lacrimispora</taxon>
    </lineage>
</organism>